<dbReference type="Pfam" id="PF08625">
    <property type="entry name" value="Utp13"/>
    <property type="match status" value="1"/>
</dbReference>
<evidence type="ECO:0000256" key="2">
    <source>
        <dbReference type="ARBA" id="ARBA00022574"/>
    </source>
</evidence>
<keyword evidence="3" id="KW-0677">Repeat</keyword>
<dbReference type="InterPro" id="IPR020472">
    <property type="entry name" value="WD40_PAC1"/>
</dbReference>
<feature type="repeat" description="WD" evidence="5">
    <location>
        <begin position="625"/>
        <end position="666"/>
    </location>
</feature>
<accession>A0A0F7ST60</accession>
<feature type="region of interest" description="Disordered" evidence="6">
    <location>
        <begin position="898"/>
        <end position="928"/>
    </location>
</feature>
<dbReference type="InterPro" id="IPR013934">
    <property type="entry name" value="Utp13_C"/>
</dbReference>
<dbReference type="GO" id="GO:0000472">
    <property type="term" value="P:endonucleolytic cleavage to generate mature 5'-end of SSU-rRNA from (SSU-rRNA, 5.8S rRNA, LSU-rRNA)"/>
    <property type="evidence" value="ECO:0007669"/>
    <property type="project" value="TreeGrafter"/>
</dbReference>
<dbReference type="CDD" id="cd00200">
    <property type="entry name" value="WD40"/>
    <property type="match status" value="1"/>
</dbReference>
<comment type="subcellular location">
    <subcellularLocation>
        <location evidence="1">Nucleus</location>
        <location evidence="1">Nucleolus</location>
    </subcellularLocation>
</comment>
<protein>
    <submittedName>
        <fullName evidence="8">WD40-repeat-containing subunit of the 18S rRNA processing complex</fullName>
    </submittedName>
</protein>
<evidence type="ECO:0000256" key="1">
    <source>
        <dbReference type="ARBA" id="ARBA00004604"/>
    </source>
</evidence>
<evidence type="ECO:0000313" key="8">
    <source>
        <dbReference type="EMBL" id="CED83258.1"/>
    </source>
</evidence>
<dbReference type="InterPro" id="IPR019775">
    <property type="entry name" value="WD40_repeat_CS"/>
</dbReference>
<keyword evidence="2 5" id="KW-0853">WD repeat</keyword>
<feature type="repeat" description="WD" evidence="5">
    <location>
        <begin position="524"/>
        <end position="540"/>
    </location>
</feature>
<dbReference type="AlphaFoldDB" id="A0A0F7ST60"/>
<dbReference type="GO" id="GO:0030686">
    <property type="term" value="C:90S preribosome"/>
    <property type="evidence" value="ECO:0007669"/>
    <property type="project" value="TreeGrafter"/>
</dbReference>
<dbReference type="Gene3D" id="2.130.10.10">
    <property type="entry name" value="YVTN repeat-like/Quinoprotein amine dehydrogenase"/>
    <property type="match status" value="4"/>
</dbReference>
<dbReference type="Pfam" id="PF00400">
    <property type="entry name" value="WD40"/>
    <property type="match status" value="8"/>
</dbReference>
<evidence type="ECO:0000256" key="6">
    <source>
        <dbReference type="SAM" id="MobiDB-lite"/>
    </source>
</evidence>
<proteinExistence type="predicted"/>
<dbReference type="InterPro" id="IPR036322">
    <property type="entry name" value="WD40_repeat_dom_sf"/>
</dbReference>
<feature type="repeat" description="WD" evidence="5">
    <location>
        <begin position="667"/>
        <end position="708"/>
    </location>
</feature>
<dbReference type="GO" id="GO:0032040">
    <property type="term" value="C:small-subunit processome"/>
    <property type="evidence" value="ECO:0007669"/>
    <property type="project" value="InterPro"/>
</dbReference>
<feature type="repeat" description="WD" evidence="5">
    <location>
        <begin position="709"/>
        <end position="740"/>
    </location>
</feature>
<keyword evidence="4" id="KW-0539">Nucleus</keyword>
<feature type="repeat" description="WD" evidence="5">
    <location>
        <begin position="569"/>
        <end position="603"/>
    </location>
</feature>
<dbReference type="PANTHER" id="PTHR19854">
    <property type="entry name" value="TRANSDUCIN BETA-LIKE 3"/>
    <property type="match status" value="1"/>
</dbReference>
<dbReference type="PROSITE" id="PS00678">
    <property type="entry name" value="WD_REPEATS_1"/>
    <property type="match status" value="4"/>
</dbReference>
<dbReference type="GO" id="GO:0000480">
    <property type="term" value="P:endonucleolytic cleavage in 5'-ETS of tricistronic rRNA transcript (SSU-rRNA, 5.8S rRNA, LSU-rRNA)"/>
    <property type="evidence" value="ECO:0007669"/>
    <property type="project" value="TreeGrafter"/>
</dbReference>
<dbReference type="GO" id="GO:0034511">
    <property type="term" value="F:U3 snoRNA binding"/>
    <property type="evidence" value="ECO:0007669"/>
    <property type="project" value="TreeGrafter"/>
</dbReference>
<dbReference type="PANTHER" id="PTHR19854:SF15">
    <property type="entry name" value="TRANSDUCIN BETA-LIKE PROTEIN 3"/>
    <property type="match status" value="1"/>
</dbReference>
<feature type="repeat" description="WD" evidence="5">
    <location>
        <begin position="440"/>
        <end position="471"/>
    </location>
</feature>
<dbReference type="InterPro" id="IPR001680">
    <property type="entry name" value="WD40_rpt"/>
</dbReference>
<evidence type="ECO:0000256" key="4">
    <source>
        <dbReference type="ARBA" id="ARBA00023242"/>
    </source>
</evidence>
<feature type="repeat" description="WD" evidence="5">
    <location>
        <begin position="215"/>
        <end position="248"/>
    </location>
</feature>
<dbReference type="InterPro" id="IPR015943">
    <property type="entry name" value="WD40/YVTN_repeat-like_dom_sf"/>
</dbReference>
<feature type="repeat" description="WD" evidence="5">
    <location>
        <begin position="118"/>
        <end position="159"/>
    </location>
</feature>
<dbReference type="SUPFAM" id="SSF50978">
    <property type="entry name" value="WD40 repeat-like"/>
    <property type="match status" value="2"/>
</dbReference>
<dbReference type="PROSITE" id="PS50294">
    <property type="entry name" value="WD_REPEATS_REGION"/>
    <property type="match status" value="7"/>
</dbReference>
<name>A0A0F7ST60_PHARH</name>
<feature type="domain" description="U3 small nucleolar RNA-associated protein 13 C-terminal" evidence="7">
    <location>
        <begin position="762"/>
        <end position="969"/>
    </location>
</feature>
<evidence type="ECO:0000256" key="3">
    <source>
        <dbReference type="ARBA" id="ARBA00022737"/>
    </source>
</evidence>
<dbReference type="EMBL" id="LN483142">
    <property type="protein sequence ID" value="CED83258.1"/>
    <property type="molecule type" value="Genomic_DNA"/>
</dbReference>
<dbReference type="SMART" id="SM00320">
    <property type="entry name" value="WD40"/>
    <property type="match status" value="10"/>
</dbReference>
<dbReference type="PROSITE" id="PS50082">
    <property type="entry name" value="WD_REPEATS_2"/>
    <property type="match status" value="8"/>
</dbReference>
<sequence length="1013" mass="109458">MDTRPLSKPGFKTSYRSSRLISPLHTQGPVLLTADGLRMISTTGEDILLTEVESGQKLARVQGDTTDITSMSISRTGILAVFTRSLTLRLYDLNQPFTPPPAHLPHLPPSLPLLRQTARSHPSPILVSAMDPTSTLLASGSADGIVKVWDLTGGYVTHLFRSHGGPVSALAFNIPRSGPAKGRRMELITGCGDTKVRVFDLSESSSNGGRPRAVLDGHVSVVRGLGVSPDGRWLVSGGRDKVVLVWDLWGGADDGWERLFMKGSAAKKGKGKALDVQLVRTITVLESIESVGVISEDTIVKGLNGPVGDKLICWTAGEKGVVKLWDAQMGTEVGVLKGAEGVDLVDGSIEAEEGEQRGIVDVLFNSTLSALISVHSDQNILFHSLSTSRITRQLIGFNDEIIDSLFLSPNPAERDTHLALATNSSLIRVYSTKTFDARLLAGHSDMVLCLDKSKDGQWLVSGSKDRTARIWAWVPSPSSATGGNDEGEWRCVAVCEGHAESIGAVAFSRKPSDQATDSSGKAKFLFTASQDRTIKMWDLSALDTSIHGSSSSTPESSGEVYKPRSILTQKIHDKDINSLDLAPNDRLLASGSQDKTVKIFQVEYAAPKKGTDAKATGGVHQVGTCKGHKRGVWSVRFSRTDRVLATGSGDKTVRIWSLDDYTCLKTFEGHSNSVLRVDFLSQGQQLVSSSSDGLVKLWNVKDEECVSSFDNHEDKVWALAVSEDESTIVSGAADSVVTFWTDCTKADEEEKIQAKEKEIVNEQNFHNYVALKDYKNAILLALSMSQPGRLFKLFSTVRSSRPPAPPTASLLTSSSSSFTSMQSSDALSITGSAAVDQVLKTLPPLELVKLLGHIRDWNARAKTSPVAQTVLHAIFRLRPMDDIVQSFSKASAQTATALAAATANQPNDEDEDEDDKKPAKTKKPTVGPKVTLDLGEMIAGLVPYTERYFDRAERMVQESFVLDFALSEMDGGLFFGGGADDELARLLEGVGEEEVEVNELRSAKVSNGDVDME</sequence>
<reference evidence="8" key="1">
    <citation type="submission" date="2014-08" db="EMBL/GenBank/DDBJ databases">
        <authorList>
            <person name="Sharma Rahul"/>
            <person name="Thines Marco"/>
        </authorList>
    </citation>
    <scope>NUCLEOTIDE SEQUENCE</scope>
</reference>
<dbReference type="PRINTS" id="PR00320">
    <property type="entry name" value="GPROTEINBRPT"/>
</dbReference>
<evidence type="ECO:0000256" key="5">
    <source>
        <dbReference type="PROSITE-ProRule" id="PRU00221"/>
    </source>
</evidence>
<organism evidence="8">
    <name type="scientific">Phaffia rhodozyma</name>
    <name type="common">Yeast</name>
    <name type="synonym">Xanthophyllomyces dendrorhous</name>
    <dbReference type="NCBI Taxonomy" id="264483"/>
    <lineage>
        <taxon>Eukaryota</taxon>
        <taxon>Fungi</taxon>
        <taxon>Dikarya</taxon>
        <taxon>Basidiomycota</taxon>
        <taxon>Agaricomycotina</taxon>
        <taxon>Tremellomycetes</taxon>
        <taxon>Cystofilobasidiales</taxon>
        <taxon>Mrakiaceae</taxon>
        <taxon>Phaffia</taxon>
    </lineage>
</organism>
<evidence type="ECO:0000259" key="7">
    <source>
        <dbReference type="Pfam" id="PF08625"/>
    </source>
</evidence>